<dbReference type="Proteomes" id="UP000078397">
    <property type="component" value="Unassembled WGS sequence"/>
</dbReference>
<dbReference type="GO" id="GO:0005737">
    <property type="term" value="C:cytoplasm"/>
    <property type="evidence" value="ECO:0007669"/>
    <property type="project" value="TreeGrafter"/>
</dbReference>
<feature type="domain" description="Serine hydrolase" evidence="3">
    <location>
        <begin position="19"/>
        <end position="254"/>
    </location>
</feature>
<proteinExistence type="inferred from homology"/>
<dbReference type="InterPro" id="IPR050593">
    <property type="entry name" value="LovG"/>
</dbReference>
<comment type="caution">
    <text evidence="4">The sequence shown here is derived from an EMBL/GenBank/DDBJ whole genome shotgun (WGS) entry which is preliminary data.</text>
</comment>
<sequence length="268" mass="29865">MPISTCEDSTPQDSTLHLPRILCLHGGGTNGRIFNAQCRAIKEQLSNDFRLVFAEAAFPSHAGPDVLSVYKDWGPFKRWLRWLPSQPNPGPQAIVDALDQSLYNAMLLDDMRGATGEWVALLGFSQGAKVSASLLYRQQLEEEIYGIGNASTRFRFGILFAGRAPLVCLDPDAETDPSLPDASQITDVKGYKRPALPHGENMLKIPTVHVHGTNDPGLDLHQQLFEEFCEPQSRRLVVWDGDHRLPLKRNDVAKVVREIRELGQMTVL</sequence>
<gene>
    <name evidence="4" type="ORF">VFPPC_08333</name>
</gene>
<evidence type="ECO:0000256" key="2">
    <source>
        <dbReference type="ARBA" id="ARBA00022801"/>
    </source>
</evidence>
<keyword evidence="5" id="KW-1185">Reference proteome</keyword>
<evidence type="ECO:0000259" key="3">
    <source>
        <dbReference type="Pfam" id="PF03959"/>
    </source>
</evidence>
<accession>A0A179FNW1</accession>
<name>A0A179FNW1_METCM</name>
<dbReference type="InterPro" id="IPR005645">
    <property type="entry name" value="FSH-like_dom"/>
</dbReference>
<dbReference type="Gene3D" id="3.40.50.1820">
    <property type="entry name" value="alpha/beta hydrolase"/>
    <property type="match status" value="1"/>
</dbReference>
<comment type="similarity">
    <text evidence="1">Belongs to the LovG family.</text>
</comment>
<dbReference type="PANTHER" id="PTHR48070">
    <property type="entry name" value="ESTERASE OVCA2"/>
    <property type="match status" value="1"/>
</dbReference>
<dbReference type="AlphaFoldDB" id="A0A179FNW1"/>
<keyword evidence="2" id="KW-0378">Hydrolase</keyword>
<dbReference type="InterPro" id="IPR029058">
    <property type="entry name" value="AB_hydrolase_fold"/>
</dbReference>
<evidence type="ECO:0000313" key="4">
    <source>
        <dbReference type="EMBL" id="OAQ66821.1"/>
    </source>
</evidence>
<evidence type="ECO:0000313" key="5">
    <source>
        <dbReference type="Proteomes" id="UP000078397"/>
    </source>
</evidence>
<dbReference type="OrthoDB" id="2094269at2759"/>
<dbReference type="EMBL" id="LSBJ02000004">
    <property type="protein sequence ID" value="OAQ66821.1"/>
    <property type="molecule type" value="Genomic_DNA"/>
</dbReference>
<dbReference type="GO" id="GO:0044550">
    <property type="term" value="P:secondary metabolite biosynthetic process"/>
    <property type="evidence" value="ECO:0007669"/>
    <property type="project" value="TreeGrafter"/>
</dbReference>
<evidence type="ECO:0000256" key="1">
    <source>
        <dbReference type="ARBA" id="ARBA00005863"/>
    </source>
</evidence>
<dbReference type="GO" id="GO:0005634">
    <property type="term" value="C:nucleus"/>
    <property type="evidence" value="ECO:0007669"/>
    <property type="project" value="TreeGrafter"/>
</dbReference>
<dbReference type="SUPFAM" id="SSF53474">
    <property type="entry name" value="alpha/beta-Hydrolases"/>
    <property type="match status" value="1"/>
</dbReference>
<organism evidence="4 5">
    <name type="scientific">Pochonia chlamydosporia 170</name>
    <dbReference type="NCBI Taxonomy" id="1380566"/>
    <lineage>
        <taxon>Eukaryota</taxon>
        <taxon>Fungi</taxon>
        <taxon>Dikarya</taxon>
        <taxon>Ascomycota</taxon>
        <taxon>Pezizomycotina</taxon>
        <taxon>Sordariomycetes</taxon>
        <taxon>Hypocreomycetidae</taxon>
        <taxon>Hypocreales</taxon>
        <taxon>Clavicipitaceae</taxon>
        <taxon>Pochonia</taxon>
    </lineage>
</organism>
<dbReference type="Pfam" id="PF03959">
    <property type="entry name" value="FSH1"/>
    <property type="match status" value="1"/>
</dbReference>
<dbReference type="PANTHER" id="PTHR48070:SF3">
    <property type="entry name" value="ESTERASE DBAE-RELATED"/>
    <property type="match status" value="1"/>
</dbReference>
<reference evidence="4 5" key="1">
    <citation type="journal article" date="2016" name="PLoS Pathog.">
        <title>Biosynthesis of antibiotic leucinostatins in bio-control fungus Purpureocillium lilacinum and their inhibition on phytophthora revealed by genome mining.</title>
        <authorList>
            <person name="Wang G."/>
            <person name="Liu Z."/>
            <person name="Lin R."/>
            <person name="Li E."/>
            <person name="Mao Z."/>
            <person name="Ling J."/>
            <person name="Yang Y."/>
            <person name="Yin W.B."/>
            <person name="Xie B."/>
        </authorList>
    </citation>
    <scope>NUCLEOTIDE SEQUENCE [LARGE SCALE GENOMIC DNA]</scope>
    <source>
        <strain evidence="4">170</strain>
    </source>
</reference>
<protein>
    <submittedName>
        <fullName evidence="4">Alpha/beta-Hydrolase</fullName>
    </submittedName>
</protein>
<dbReference type="GO" id="GO:0016787">
    <property type="term" value="F:hydrolase activity"/>
    <property type="evidence" value="ECO:0007669"/>
    <property type="project" value="UniProtKB-KW"/>
</dbReference>
<dbReference type="GeneID" id="28851054"/>
<dbReference type="RefSeq" id="XP_018143908.1">
    <property type="nucleotide sequence ID" value="XM_018287060.1"/>
</dbReference>
<dbReference type="KEGG" id="pchm:VFPPC_08333"/>
<dbReference type="STRING" id="1380566.A0A179FNW1"/>